<dbReference type="EMBL" id="JAGRPV010000001">
    <property type="protein sequence ID" value="MDI4646010.1"/>
    <property type="molecule type" value="Genomic_DNA"/>
</dbReference>
<sequence>MIKYKHNTGAELGSFPPFPIRDEVVLTSVSLHGIAPSDEVVLRIEIGWSNPGTFDMGELEVTLKKDAPDGDIVEWSLESCFLSAVTRLEYRTTGGLPDQLYYLCVRSTEGLAIMNGPYRLEGRVEA</sequence>
<accession>A0ABT6TH13</accession>
<keyword evidence="2" id="KW-1185">Reference proteome</keyword>
<dbReference type="RefSeq" id="WP_282908904.1">
    <property type="nucleotide sequence ID" value="NZ_JAGRPV010000001.1"/>
</dbReference>
<protein>
    <submittedName>
        <fullName evidence="1">Uncharacterized protein</fullName>
    </submittedName>
</protein>
<name>A0ABT6TH13_9BACL</name>
<gene>
    <name evidence="1" type="ORF">KB449_13625</name>
</gene>
<organism evidence="1 2">
    <name type="scientific">Cohnella hashimotonis</name>
    <dbReference type="NCBI Taxonomy" id="2826895"/>
    <lineage>
        <taxon>Bacteria</taxon>
        <taxon>Bacillati</taxon>
        <taxon>Bacillota</taxon>
        <taxon>Bacilli</taxon>
        <taxon>Bacillales</taxon>
        <taxon>Paenibacillaceae</taxon>
        <taxon>Cohnella</taxon>
    </lineage>
</organism>
<dbReference type="Proteomes" id="UP001161691">
    <property type="component" value="Unassembled WGS sequence"/>
</dbReference>
<reference evidence="1" key="1">
    <citation type="submission" date="2023-04" db="EMBL/GenBank/DDBJ databases">
        <title>Comparative genomic analysis of Cohnella hashimotonis sp. nov., isolated from the International Space Station.</title>
        <authorList>
            <person name="Venkateswaran K."/>
            <person name="Simpson A."/>
        </authorList>
    </citation>
    <scope>NUCLEOTIDE SEQUENCE</scope>
    <source>
        <strain evidence="1">F6_2S_P_1</strain>
    </source>
</reference>
<evidence type="ECO:0000313" key="2">
    <source>
        <dbReference type="Proteomes" id="UP001161691"/>
    </source>
</evidence>
<evidence type="ECO:0000313" key="1">
    <source>
        <dbReference type="EMBL" id="MDI4646010.1"/>
    </source>
</evidence>
<proteinExistence type="predicted"/>
<comment type="caution">
    <text evidence="1">The sequence shown here is derived from an EMBL/GenBank/DDBJ whole genome shotgun (WGS) entry which is preliminary data.</text>
</comment>